<reference evidence="1 2" key="1">
    <citation type="journal article" date="2023" name="Sci. Data">
        <title>Genome assembly of the Korean intertidal mud-creeper Batillaria attramentaria.</title>
        <authorList>
            <person name="Patra A.K."/>
            <person name="Ho P.T."/>
            <person name="Jun S."/>
            <person name="Lee S.J."/>
            <person name="Kim Y."/>
            <person name="Won Y.J."/>
        </authorList>
    </citation>
    <scope>NUCLEOTIDE SEQUENCE [LARGE SCALE GENOMIC DNA]</scope>
    <source>
        <strain evidence="1">Wonlab-2016</strain>
    </source>
</reference>
<accession>A0ABD0KVD8</accession>
<dbReference type="AlphaFoldDB" id="A0ABD0KVD8"/>
<protein>
    <submittedName>
        <fullName evidence="1">Uncharacterized protein</fullName>
    </submittedName>
</protein>
<sequence length="208" mass="22956">MWKIHLTNALTALQQVWTPSFSDQYLDDLDILTVILRDPPMYSSSSSALYTDQCDVLLSCISASSTHPGTHCEKASVNEGNFSAKQICTITVNHNLLKCSIEFIRSPCTVSTCGRSLRVSESMFRFTVTTAVYGVCHWIHGVDISRPLTASLQFVLKLGISSSSKTASLVNKSQVNTSSSSKSEYLHTTRCTTIFEYPSTYDSLIISM</sequence>
<evidence type="ECO:0000313" key="1">
    <source>
        <dbReference type="EMBL" id="KAK7491246.1"/>
    </source>
</evidence>
<evidence type="ECO:0000313" key="2">
    <source>
        <dbReference type="Proteomes" id="UP001519460"/>
    </source>
</evidence>
<organism evidence="1 2">
    <name type="scientific">Batillaria attramentaria</name>
    <dbReference type="NCBI Taxonomy" id="370345"/>
    <lineage>
        <taxon>Eukaryota</taxon>
        <taxon>Metazoa</taxon>
        <taxon>Spiralia</taxon>
        <taxon>Lophotrochozoa</taxon>
        <taxon>Mollusca</taxon>
        <taxon>Gastropoda</taxon>
        <taxon>Caenogastropoda</taxon>
        <taxon>Sorbeoconcha</taxon>
        <taxon>Cerithioidea</taxon>
        <taxon>Batillariidae</taxon>
        <taxon>Batillaria</taxon>
    </lineage>
</organism>
<name>A0ABD0KVD8_9CAEN</name>
<keyword evidence="2" id="KW-1185">Reference proteome</keyword>
<gene>
    <name evidence="1" type="ORF">BaRGS_00017517</name>
</gene>
<comment type="caution">
    <text evidence="1">The sequence shown here is derived from an EMBL/GenBank/DDBJ whole genome shotgun (WGS) entry which is preliminary data.</text>
</comment>
<dbReference type="EMBL" id="JACVVK020000117">
    <property type="protein sequence ID" value="KAK7491246.1"/>
    <property type="molecule type" value="Genomic_DNA"/>
</dbReference>
<dbReference type="Proteomes" id="UP001519460">
    <property type="component" value="Unassembled WGS sequence"/>
</dbReference>
<proteinExistence type="predicted"/>